<dbReference type="Pfam" id="PF00651">
    <property type="entry name" value="BTB"/>
    <property type="match status" value="1"/>
</dbReference>
<proteinExistence type="predicted"/>
<protein>
    <submittedName>
        <fullName evidence="2">BTB/POZ domain containing protein</fullName>
    </submittedName>
</protein>
<dbReference type="OrthoDB" id="7492888at2759"/>
<dbReference type="CDD" id="cd18186">
    <property type="entry name" value="BTB_POZ_ZBTB_KLHL-like"/>
    <property type="match status" value="1"/>
</dbReference>
<dbReference type="SMR" id="A2DGK1"/>
<accession>A2DGK1</accession>
<dbReference type="Gene3D" id="3.30.710.10">
    <property type="entry name" value="Potassium Channel Kv1.1, Chain A"/>
    <property type="match status" value="1"/>
</dbReference>
<gene>
    <name evidence="2" type="ORF">TVAG_110000</name>
</gene>
<dbReference type="AlphaFoldDB" id="A2DGK1"/>
<feature type="domain" description="BTB" evidence="1">
    <location>
        <begin position="30"/>
        <end position="97"/>
    </location>
</feature>
<name>A2DGK1_TRIV3</name>
<sequence>MADDQQERQIELKLDTKFDYHEFLDQNLITDCVLVIDGQEIHAHRVILANSSSYFNNIFTSGMTEDITKKVEIIKNPENVFSLVLRWMYTGNLQFPKEKIHAIIEVAKIYGVNALLDLLENYLSKLFEAPLESITDFINATYDKRYPDGTKYENTLFIVAKHLAHYLPSCAESDEQLNIISNLVDCKAWGIALSHYTADSEPKKDLEKKIDLTLKFLNSTNDYKLTEQDVNNLKIGFEGLPNNTKLEKFYNKLYNKCQ</sequence>
<keyword evidence="3" id="KW-1185">Reference proteome</keyword>
<evidence type="ECO:0000313" key="2">
    <source>
        <dbReference type="EMBL" id="EAY20388.1"/>
    </source>
</evidence>
<dbReference type="SMART" id="SM00225">
    <property type="entry name" value="BTB"/>
    <property type="match status" value="1"/>
</dbReference>
<dbReference type="InParanoid" id="A2DGK1"/>
<dbReference type="InterPro" id="IPR011333">
    <property type="entry name" value="SKP1/BTB/POZ_sf"/>
</dbReference>
<dbReference type="InterPro" id="IPR000210">
    <property type="entry name" value="BTB/POZ_dom"/>
</dbReference>
<dbReference type="PANTHER" id="PTHR45632">
    <property type="entry name" value="LD33804P"/>
    <property type="match status" value="1"/>
</dbReference>
<dbReference type="RefSeq" id="XP_001581374.1">
    <property type="nucleotide sequence ID" value="XM_001581324.1"/>
</dbReference>
<evidence type="ECO:0000259" key="1">
    <source>
        <dbReference type="PROSITE" id="PS50097"/>
    </source>
</evidence>
<dbReference type="Proteomes" id="UP000001542">
    <property type="component" value="Unassembled WGS sequence"/>
</dbReference>
<dbReference type="SUPFAM" id="SSF54695">
    <property type="entry name" value="POZ domain"/>
    <property type="match status" value="1"/>
</dbReference>
<organism evidence="2 3">
    <name type="scientific">Trichomonas vaginalis (strain ATCC PRA-98 / G3)</name>
    <dbReference type="NCBI Taxonomy" id="412133"/>
    <lineage>
        <taxon>Eukaryota</taxon>
        <taxon>Metamonada</taxon>
        <taxon>Parabasalia</taxon>
        <taxon>Trichomonadida</taxon>
        <taxon>Trichomonadidae</taxon>
        <taxon>Trichomonas</taxon>
    </lineage>
</organism>
<reference evidence="2" key="1">
    <citation type="submission" date="2006-10" db="EMBL/GenBank/DDBJ databases">
        <authorList>
            <person name="Amadeo P."/>
            <person name="Zhao Q."/>
            <person name="Wortman J."/>
            <person name="Fraser-Liggett C."/>
            <person name="Carlton J."/>
        </authorList>
    </citation>
    <scope>NUCLEOTIDE SEQUENCE</scope>
    <source>
        <strain evidence="2">G3</strain>
    </source>
</reference>
<evidence type="ECO:0000313" key="3">
    <source>
        <dbReference type="Proteomes" id="UP000001542"/>
    </source>
</evidence>
<dbReference type="VEuPathDB" id="TrichDB:TVAGG3_0998180"/>
<dbReference type="eggNOG" id="KOG4441">
    <property type="taxonomic scope" value="Eukaryota"/>
</dbReference>
<dbReference type="KEGG" id="tva:5465928"/>
<dbReference type="EMBL" id="DS113198">
    <property type="protein sequence ID" value="EAY20388.1"/>
    <property type="molecule type" value="Genomic_DNA"/>
</dbReference>
<dbReference type="PROSITE" id="PS50097">
    <property type="entry name" value="BTB"/>
    <property type="match status" value="1"/>
</dbReference>
<reference evidence="2" key="2">
    <citation type="journal article" date="2007" name="Science">
        <title>Draft genome sequence of the sexually transmitted pathogen Trichomonas vaginalis.</title>
        <authorList>
            <person name="Carlton J.M."/>
            <person name="Hirt R.P."/>
            <person name="Silva J.C."/>
            <person name="Delcher A.L."/>
            <person name="Schatz M."/>
            <person name="Zhao Q."/>
            <person name="Wortman J.R."/>
            <person name="Bidwell S.L."/>
            <person name="Alsmark U.C.M."/>
            <person name="Besteiro S."/>
            <person name="Sicheritz-Ponten T."/>
            <person name="Noel C.J."/>
            <person name="Dacks J.B."/>
            <person name="Foster P.G."/>
            <person name="Simillion C."/>
            <person name="Van de Peer Y."/>
            <person name="Miranda-Saavedra D."/>
            <person name="Barton G.J."/>
            <person name="Westrop G.D."/>
            <person name="Mueller S."/>
            <person name="Dessi D."/>
            <person name="Fiori P.L."/>
            <person name="Ren Q."/>
            <person name="Paulsen I."/>
            <person name="Zhang H."/>
            <person name="Bastida-Corcuera F.D."/>
            <person name="Simoes-Barbosa A."/>
            <person name="Brown M.T."/>
            <person name="Hayes R.D."/>
            <person name="Mukherjee M."/>
            <person name="Okumura C.Y."/>
            <person name="Schneider R."/>
            <person name="Smith A.J."/>
            <person name="Vanacova S."/>
            <person name="Villalvazo M."/>
            <person name="Haas B.J."/>
            <person name="Pertea M."/>
            <person name="Feldblyum T.V."/>
            <person name="Utterback T.R."/>
            <person name="Shu C.L."/>
            <person name="Osoegawa K."/>
            <person name="de Jong P.J."/>
            <person name="Hrdy I."/>
            <person name="Horvathova L."/>
            <person name="Zubacova Z."/>
            <person name="Dolezal P."/>
            <person name="Malik S.B."/>
            <person name="Logsdon J.M. Jr."/>
            <person name="Henze K."/>
            <person name="Gupta A."/>
            <person name="Wang C.C."/>
            <person name="Dunne R.L."/>
            <person name="Upcroft J.A."/>
            <person name="Upcroft P."/>
            <person name="White O."/>
            <person name="Salzberg S.L."/>
            <person name="Tang P."/>
            <person name="Chiu C.-H."/>
            <person name="Lee Y.-S."/>
            <person name="Embley T.M."/>
            <person name="Coombs G.H."/>
            <person name="Mottram J.C."/>
            <person name="Tachezy J."/>
            <person name="Fraser-Liggett C.M."/>
            <person name="Johnson P.J."/>
        </authorList>
    </citation>
    <scope>NUCLEOTIDE SEQUENCE [LARGE SCALE GENOMIC DNA]</scope>
    <source>
        <strain evidence="2">G3</strain>
    </source>
</reference>
<dbReference type="VEuPathDB" id="TrichDB:TVAG_110000"/>